<dbReference type="RefSeq" id="WP_132418832.1">
    <property type="nucleotide sequence ID" value="NZ_SKFG01000014.1"/>
</dbReference>
<keyword evidence="3" id="KW-1185">Reference proteome</keyword>
<sequence>MDKLVLGITYFSAIGAGLIAGIFFAFSNFVMTALERLPKAQGIAAMQQINVTVLNPLFGFLFGGTAIACVVLAIVSFFKLSAPSASFTLAGCLLYLVGSFLVTIICNVPLNDALAAVDPTAEAGSNVWSLYLDRWVVWNHVRTIASLASLISFILAIRYK</sequence>
<feature type="transmembrane region" description="Helical" evidence="1">
    <location>
        <begin position="54"/>
        <end position="75"/>
    </location>
</feature>
<proteinExistence type="predicted"/>
<evidence type="ECO:0000313" key="2">
    <source>
        <dbReference type="EMBL" id="TCZ76106.1"/>
    </source>
</evidence>
<evidence type="ECO:0000313" key="3">
    <source>
        <dbReference type="Proteomes" id="UP000295418"/>
    </source>
</evidence>
<dbReference type="Proteomes" id="UP000295418">
    <property type="component" value="Unassembled WGS sequence"/>
</dbReference>
<dbReference type="EMBL" id="SKFG01000014">
    <property type="protein sequence ID" value="TCZ76106.1"/>
    <property type="molecule type" value="Genomic_DNA"/>
</dbReference>
<keyword evidence="1" id="KW-1133">Transmembrane helix</keyword>
<feature type="transmembrane region" description="Helical" evidence="1">
    <location>
        <begin position="135"/>
        <end position="157"/>
    </location>
</feature>
<organism evidence="2 3">
    <name type="scientific">Paenibacillus albiflavus</name>
    <dbReference type="NCBI Taxonomy" id="2545760"/>
    <lineage>
        <taxon>Bacteria</taxon>
        <taxon>Bacillati</taxon>
        <taxon>Bacillota</taxon>
        <taxon>Bacilli</taxon>
        <taxon>Bacillales</taxon>
        <taxon>Paenibacillaceae</taxon>
        <taxon>Paenibacillus</taxon>
    </lineage>
</organism>
<gene>
    <name evidence="2" type="ORF">E0485_14785</name>
</gene>
<evidence type="ECO:0000256" key="1">
    <source>
        <dbReference type="SAM" id="Phobius"/>
    </source>
</evidence>
<dbReference type="Pfam" id="PF08592">
    <property type="entry name" value="Anthrone_oxy"/>
    <property type="match status" value="1"/>
</dbReference>
<feature type="transmembrane region" description="Helical" evidence="1">
    <location>
        <begin position="7"/>
        <end position="34"/>
    </location>
</feature>
<reference evidence="2 3" key="1">
    <citation type="submission" date="2019-03" db="EMBL/GenBank/DDBJ databases">
        <authorList>
            <person name="Kim M.K.M."/>
        </authorList>
    </citation>
    <scope>NUCLEOTIDE SEQUENCE [LARGE SCALE GENOMIC DNA]</scope>
    <source>
        <strain evidence="2 3">18JY21-1</strain>
    </source>
</reference>
<comment type="caution">
    <text evidence="2">The sequence shown here is derived from an EMBL/GenBank/DDBJ whole genome shotgun (WGS) entry which is preliminary data.</text>
</comment>
<dbReference type="OrthoDB" id="428263at2"/>
<dbReference type="InterPro" id="IPR013901">
    <property type="entry name" value="Anthrone_oxy"/>
</dbReference>
<keyword evidence="1" id="KW-0812">Transmembrane</keyword>
<protein>
    <submittedName>
        <fullName evidence="2">DUF1772 domain-containing protein</fullName>
    </submittedName>
</protein>
<accession>A0A4R4E8I9</accession>
<feature type="transmembrane region" description="Helical" evidence="1">
    <location>
        <begin position="87"/>
        <end position="110"/>
    </location>
</feature>
<dbReference type="AlphaFoldDB" id="A0A4R4E8I9"/>
<keyword evidence="1" id="KW-0472">Membrane</keyword>
<name>A0A4R4E8I9_9BACL</name>